<evidence type="ECO:0000313" key="3">
    <source>
        <dbReference type="Proteomes" id="UP000765845"/>
    </source>
</evidence>
<feature type="transmembrane region" description="Helical" evidence="1">
    <location>
        <begin position="6"/>
        <end position="28"/>
    </location>
</feature>
<accession>A0ABX1GAP9</accession>
<keyword evidence="1" id="KW-0472">Membrane</keyword>
<keyword evidence="1" id="KW-0812">Transmembrane</keyword>
<protein>
    <submittedName>
        <fullName evidence="2">Uncharacterized protein</fullName>
    </submittedName>
</protein>
<sequence>MDTFEYAQIATAFFSVLIALVALGLAIYEGHSNRKHNRLSLKPSLVMETSTTNIPPTINATIVNAGLGPAVIKNIQFFYHGTELVGDIEYELKAAISNILENFLVESTLVSLMTSGYVFRASSENNLIRIKVLPHESTCIDNMKELLDIIDIRIEYQSFYGEPDAYDSRES</sequence>
<evidence type="ECO:0000256" key="1">
    <source>
        <dbReference type="SAM" id="Phobius"/>
    </source>
</evidence>
<name>A0ABX1GAP9_9GAMM</name>
<reference evidence="2 3" key="1">
    <citation type="submission" date="2020-04" db="EMBL/GenBank/DDBJ databases">
        <authorList>
            <person name="Yoon J."/>
        </authorList>
    </citation>
    <scope>NUCLEOTIDE SEQUENCE [LARGE SCALE GENOMIC DNA]</scope>
    <source>
        <strain evidence="2 3">KMU-166</strain>
    </source>
</reference>
<keyword evidence="3" id="KW-1185">Reference proteome</keyword>
<keyword evidence="1" id="KW-1133">Transmembrane helix</keyword>
<evidence type="ECO:0000313" key="2">
    <source>
        <dbReference type="EMBL" id="NKI16243.1"/>
    </source>
</evidence>
<dbReference type="Proteomes" id="UP000765845">
    <property type="component" value="Unassembled WGS sequence"/>
</dbReference>
<organism evidence="2 3">
    <name type="scientific">Spongiibacter thalassae</name>
    <dbReference type="NCBI Taxonomy" id="2721624"/>
    <lineage>
        <taxon>Bacteria</taxon>
        <taxon>Pseudomonadati</taxon>
        <taxon>Pseudomonadota</taxon>
        <taxon>Gammaproteobacteria</taxon>
        <taxon>Cellvibrionales</taxon>
        <taxon>Spongiibacteraceae</taxon>
        <taxon>Spongiibacter</taxon>
    </lineage>
</organism>
<dbReference type="RefSeq" id="WP_168448772.1">
    <property type="nucleotide sequence ID" value="NZ_JAAWWK010000001.1"/>
</dbReference>
<comment type="caution">
    <text evidence="2">The sequence shown here is derived from an EMBL/GenBank/DDBJ whole genome shotgun (WGS) entry which is preliminary data.</text>
</comment>
<proteinExistence type="predicted"/>
<gene>
    <name evidence="2" type="ORF">HCU74_02300</name>
</gene>
<dbReference type="EMBL" id="JAAWWK010000001">
    <property type="protein sequence ID" value="NKI16243.1"/>
    <property type="molecule type" value="Genomic_DNA"/>
</dbReference>